<dbReference type="SUPFAM" id="SSF57667">
    <property type="entry name" value="beta-beta-alpha zinc fingers"/>
    <property type="match status" value="2"/>
</dbReference>
<evidence type="ECO:0000259" key="8">
    <source>
        <dbReference type="Pfam" id="PF08790"/>
    </source>
</evidence>
<keyword evidence="4 7" id="KW-0863">Zinc-finger</keyword>
<sequence>MVSFVCGNCQDVIKKNKVNSHCINNCLDAWEFTCVDCSQTFEGFDYQSHNQCITEKEKYWGQFTNEKSQKLCDTMNAEVKKTEESKGSNKEAVMDKAEEPNEWLQIINVILKEKGQLEWKKLRDIVVKKYCRKKKISSITKAKRSKLNWECLASIPISYTSKSHNMITYQC</sequence>
<keyword evidence="3" id="KW-0677">Repeat</keyword>
<dbReference type="OrthoDB" id="21474at2759"/>
<evidence type="ECO:0000256" key="3">
    <source>
        <dbReference type="ARBA" id="ARBA00022737"/>
    </source>
</evidence>
<dbReference type="RefSeq" id="XP_067068208.1">
    <property type="nucleotide sequence ID" value="XM_067211359.1"/>
</dbReference>
<dbReference type="GO" id="GO:0008270">
    <property type="term" value="F:zinc ion binding"/>
    <property type="evidence" value="ECO:0007669"/>
    <property type="project" value="UniProtKB-KW"/>
</dbReference>
<dbReference type="GO" id="GO:0005730">
    <property type="term" value="C:nucleolus"/>
    <property type="evidence" value="ECO:0007669"/>
    <property type="project" value="TreeGrafter"/>
</dbReference>
<dbReference type="InterPro" id="IPR039999">
    <property type="entry name" value="LYAR"/>
</dbReference>
<feature type="domain" description="Zinc finger C2H2 LYAR-type" evidence="8">
    <location>
        <begin position="32"/>
        <end position="59"/>
    </location>
</feature>
<keyword evidence="5" id="KW-0862">Zinc</keyword>
<dbReference type="EMBL" id="LRBS01000067">
    <property type="protein sequence ID" value="OII76362.1"/>
    <property type="molecule type" value="Genomic_DNA"/>
</dbReference>
<dbReference type="PANTHER" id="PTHR13100">
    <property type="entry name" value="CELL GROWTH-REGULATING NUCLEOLAR PROTEIN LYAR"/>
    <property type="match status" value="1"/>
</dbReference>
<keyword evidence="2" id="KW-0479">Metal-binding</keyword>
<protein>
    <recommendedName>
        <fullName evidence="8">Zinc finger C2H2 LYAR-type domain-containing protein</fullName>
    </recommendedName>
</protein>
<evidence type="ECO:0000256" key="2">
    <source>
        <dbReference type="ARBA" id="ARBA00022723"/>
    </source>
</evidence>
<proteinExistence type="predicted"/>
<evidence type="ECO:0000313" key="9">
    <source>
        <dbReference type="EMBL" id="OII76362.1"/>
    </source>
</evidence>
<dbReference type="InterPro" id="IPR036236">
    <property type="entry name" value="Znf_C2H2_sf"/>
</dbReference>
<accession>A0A1J4MQ37</accession>
<dbReference type="GO" id="GO:0000122">
    <property type="term" value="P:negative regulation of transcription by RNA polymerase II"/>
    <property type="evidence" value="ECO:0007669"/>
    <property type="project" value="TreeGrafter"/>
</dbReference>
<evidence type="ECO:0000256" key="1">
    <source>
        <dbReference type="ARBA" id="ARBA00004123"/>
    </source>
</evidence>
<dbReference type="Pfam" id="PF08790">
    <property type="entry name" value="zf-LYAR"/>
    <property type="match status" value="1"/>
</dbReference>
<dbReference type="GO" id="GO:0003677">
    <property type="term" value="F:DNA binding"/>
    <property type="evidence" value="ECO:0007669"/>
    <property type="project" value="InterPro"/>
</dbReference>
<dbReference type="Proteomes" id="UP000186804">
    <property type="component" value="Unassembled WGS sequence"/>
</dbReference>
<evidence type="ECO:0000256" key="7">
    <source>
        <dbReference type="PROSITE-ProRule" id="PRU01145"/>
    </source>
</evidence>
<dbReference type="PANTHER" id="PTHR13100:SF10">
    <property type="entry name" value="CELL GROWTH-REGULATING NUCLEOLAR PROTEIN"/>
    <property type="match status" value="1"/>
</dbReference>
<name>A0A1J4MQ37_9CRYT</name>
<comment type="subcellular location">
    <subcellularLocation>
        <location evidence="1">Nucleus</location>
    </subcellularLocation>
</comment>
<keyword evidence="10" id="KW-1185">Reference proteome</keyword>
<dbReference type="VEuPathDB" id="CryptoDB:cand_011200"/>
<dbReference type="InterPro" id="IPR014898">
    <property type="entry name" value="Znf_C2H2_LYAR"/>
</dbReference>
<comment type="caution">
    <text evidence="9">The sequence shown here is derived from an EMBL/GenBank/DDBJ whole genome shotgun (WGS) entry which is preliminary data.</text>
</comment>
<reference evidence="9 10" key="1">
    <citation type="submission" date="2016-10" db="EMBL/GenBank/DDBJ databases">
        <title>Reductive evolution of mitochondrial metabolism and differential evolution of invasion-related proteins in Cryptosporidium.</title>
        <authorList>
            <person name="Liu S."/>
            <person name="Roellig D.M."/>
            <person name="Guo Y."/>
            <person name="Li N."/>
            <person name="Frace M.A."/>
            <person name="Tang K."/>
            <person name="Zhang L."/>
            <person name="Feng Y."/>
            <person name="Xiao L."/>
        </authorList>
    </citation>
    <scope>NUCLEOTIDE SEQUENCE [LARGE SCALE GENOMIC DNA]</scope>
    <source>
        <strain evidence="9">30847</strain>
    </source>
</reference>
<evidence type="ECO:0000313" key="10">
    <source>
        <dbReference type="Proteomes" id="UP000186804"/>
    </source>
</evidence>
<dbReference type="AlphaFoldDB" id="A0A1J4MQ37"/>
<evidence type="ECO:0000256" key="5">
    <source>
        <dbReference type="ARBA" id="ARBA00022833"/>
    </source>
</evidence>
<keyword evidence="6" id="KW-0539">Nucleus</keyword>
<organism evidence="9 10">
    <name type="scientific">Cryptosporidium andersoni</name>
    <dbReference type="NCBI Taxonomy" id="117008"/>
    <lineage>
        <taxon>Eukaryota</taxon>
        <taxon>Sar</taxon>
        <taxon>Alveolata</taxon>
        <taxon>Apicomplexa</taxon>
        <taxon>Conoidasida</taxon>
        <taxon>Coccidia</taxon>
        <taxon>Eucoccidiorida</taxon>
        <taxon>Eimeriorina</taxon>
        <taxon>Cryptosporidiidae</taxon>
        <taxon>Cryptosporidium</taxon>
    </lineage>
</organism>
<dbReference type="PROSITE" id="PS51804">
    <property type="entry name" value="ZF_C2HC_LYAR"/>
    <property type="match status" value="2"/>
</dbReference>
<dbReference type="GeneID" id="92365305"/>
<gene>
    <name evidence="9" type="ORF">cand_011200</name>
</gene>
<evidence type="ECO:0000256" key="6">
    <source>
        <dbReference type="ARBA" id="ARBA00023242"/>
    </source>
</evidence>
<evidence type="ECO:0000256" key="4">
    <source>
        <dbReference type="ARBA" id="ARBA00022771"/>
    </source>
</evidence>
<dbReference type="Gene3D" id="3.30.1490.490">
    <property type="match status" value="1"/>
</dbReference>
<dbReference type="GO" id="GO:0006364">
    <property type="term" value="P:rRNA processing"/>
    <property type="evidence" value="ECO:0007669"/>
    <property type="project" value="TreeGrafter"/>
</dbReference>